<evidence type="ECO:0000256" key="3">
    <source>
        <dbReference type="ARBA" id="ARBA00005124"/>
    </source>
</evidence>
<evidence type="ECO:0000256" key="7">
    <source>
        <dbReference type="ARBA" id="ARBA00022598"/>
    </source>
</evidence>
<proteinExistence type="inferred from homology"/>
<evidence type="ECO:0000256" key="1">
    <source>
        <dbReference type="ARBA" id="ARBA00003253"/>
    </source>
</evidence>
<evidence type="ECO:0000256" key="2">
    <source>
        <dbReference type="ARBA" id="ARBA00005085"/>
    </source>
</evidence>
<organism evidence="12 13">
    <name type="scientific">Mortierella alpina</name>
    <name type="common">Oleaginous fungus</name>
    <name type="synonym">Mortierella renispora</name>
    <dbReference type="NCBI Taxonomy" id="64518"/>
    <lineage>
        <taxon>Eukaryota</taxon>
        <taxon>Fungi</taxon>
        <taxon>Fungi incertae sedis</taxon>
        <taxon>Mucoromycota</taxon>
        <taxon>Mortierellomycotina</taxon>
        <taxon>Mortierellomycetes</taxon>
        <taxon>Mortierellales</taxon>
        <taxon>Mortierellaceae</taxon>
        <taxon>Mortierella</taxon>
    </lineage>
</organism>
<dbReference type="GO" id="GO:0016979">
    <property type="term" value="F:lipoate-protein ligase activity"/>
    <property type="evidence" value="ECO:0007669"/>
    <property type="project" value="UniProtKB-EC"/>
</dbReference>
<evidence type="ECO:0000256" key="10">
    <source>
        <dbReference type="ARBA" id="ARBA00048037"/>
    </source>
</evidence>
<keyword evidence="9" id="KW-0067">ATP-binding</keyword>
<dbReference type="PROSITE" id="PS51733">
    <property type="entry name" value="BPL_LPL_CATALYTIC"/>
    <property type="match status" value="1"/>
</dbReference>
<dbReference type="Proteomes" id="UP000717515">
    <property type="component" value="Unassembled WGS sequence"/>
</dbReference>
<reference evidence="12" key="1">
    <citation type="submission" date="2021-07" db="EMBL/GenBank/DDBJ databases">
        <title>Draft genome of Mortierella alpina, strain LL118, isolated from an aspen leaf litter sample.</title>
        <authorList>
            <person name="Yang S."/>
            <person name="Vinatzer B.A."/>
        </authorList>
    </citation>
    <scope>NUCLEOTIDE SEQUENCE</scope>
    <source>
        <strain evidence="12">LL118</strain>
    </source>
</reference>
<accession>A0A9P8A126</accession>
<evidence type="ECO:0000256" key="9">
    <source>
        <dbReference type="ARBA" id="ARBA00022840"/>
    </source>
</evidence>
<dbReference type="Gene3D" id="3.30.930.10">
    <property type="entry name" value="Bira Bifunctional Protein, Domain 2"/>
    <property type="match status" value="2"/>
</dbReference>
<dbReference type="GO" id="GO:0005739">
    <property type="term" value="C:mitochondrion"/>
    <property type="evidence" value="ECO:0007669"/>
    <property type="project" value="TreeGrafter"/>
</dbReference>
<gene>
    <name evidence="12" type="ORF">KVV02_005266</name>
</gene>
<dbReference type="InterPro" id="IPR004143">
    <property type="entry name" value="BPL_LPL_catalytic"/>
</dbReference>
<keyword evidence="8" id="KW-0547">Nucleotide-binding</keyword>
<comment type="similarity">
    <text evidence="4">Belongs to the LplA family.</text>
</comment>
<dbReference type="InterPro" id="IPR045864">
    <property type="entry name" value="aa-tRNA-synth_II/BPL/LPL"/>
</dbReference>
<dbReference type="EMBL" id="JAIFTL010000149">
    <property type="protein sequence ID" value="KAG9322383.1"/>
    <property type="molecule type" value="Genomic_DNA"/>
</dbReference>
<dbReference type="SUPFAM" id="SSF55681">
    <property type="entry name" value="Class II aaRS and biotin synthetases"/>
    <property type="match status" value="1"/>
</dbReference>
<evidence type="ECO:0000256" key="8">
    <source>
        <dbReference type="ARBA" id="ARBA00022741"/>
    </source>
</evidence>
<dbReference type="PANTHER" id="PTHR12561:SF3">
    <property type="entry name" value="LIPOYLTRANSFERASE 1, MITOCHONDRIAL"/>
    <property type="match status" value="1"/>
</dbReference>
<dbReference type="CDD" id="cd16443">
    <property type="entry name" value="LplA"/>
    <property type="match status" value="1"/>
</dbReference>
<dbReference type="InterPro" id="IPR004562">
    <property type="entry name" value="LipoylTrfase_LipoateP_Ligase"/>
</dbReference>
<protein>
    <recommendedName>
        <fullName evidence="6">Putative lipoate-protein ligase A</fullName>
        <ecNumber evidence="5">6.3.1.20</ecNumber>
    </recommendedName>
</protein>
<dbReference type="GO" id="GO:0017118">
    <property type="term" value="F:lipoyltransferase activity"/>
    <property type="evidence" value="ECO:0007669"/>
    <property type="project" value="TreeGrafter"/>
</dbReference>
<evidence type="ECO:0000313" key="12">
    <source>
        <dbReference type="EMBL" id="KAG9322383.1"/>
    </source>
</evidence>
<dbReference type="SUPFAM" id="SSF82649">
    <property type="entry name" value="SufE/NifU"/>
    <property type="match status" value="1"/>
</dbReference>
<comment type="catalytic activity">
    <reaction evidence="10">
        <text>L-lysyl-[lipoyl-carrier protein] + (R)-lipoate + ATP = N(6)-[(R)-lipoyl]-L-lysyl-[lipoyl-carrier protein] + AMP + diphosphate + H(+)</text>
        <dbReference type="Rhea" id="RHEA:49288"/>
        <dbReference type="Rhea" id="RHEA-COMP:10500"/>
        <dbReference type="Rhea" id="RHEA-COMP:10502"/>
        <dbReference type="ChEBI" id="CHEBI:15378"/>
        <dbReference type="ChEBI" id="CHEBI:29969"/>
        <dbReference type="ChEBI" id="CHEBI:30616"/>
        <dbReference type="ChEBI" id="CHEBI:33019"/>
        <dbReference type="ChEBI" id="CHEBI:83088"/>
        <dbReference type="ChEBI" id="CHEBI:83099"/>
        <dbReference type="ChEBI" id="CHEBI:456215"/>
        <dbReference type="EC" id="6.3.1.20"/>
    </reaction>
</comment>
<keyword evidence="7" id="KW-0436">Ligase</keyword>
<comment type="caution">
    <text evidence="12">The sequence shown here is derived from an EMBL/GenBank/DDBJ whole genome shotgun (WGS) entry which is preliminary data.</text>
</comment>
<comment type="function">
    <text evidence="1">Catalyzes both the ATP-dependent activation of exogenously supplied lipoate to lipoyl-AMP and the transfer of the activated lipoyl onto the lipoyl domains of lipoate-dependent enzymes.</text>
</comment>
<evidence type="ECO:0000256" key="4">
    <source>
        <dbReference type="ARBA" id="ARBA00008242"/>
    </source>
</evidence>
<evidence type="ECO:0000256" key="5">
    <source>
        <dbReference type="ARBA" id="ARBA00012367"/>
    </source>
</evidence>
<dbReference type="Pfam" id="PF21948">
    <property type="entry name" value="LplA-B_cat"/>
    <property type="match status" value="1"/>
</dbReference>
<evidence type="ECO:0000259" key="11">
    <source>
        <dbReference type="PROSITE" id="PS51733"/>
    </source>
</evidence>
<sequence>MFRPHPFVSLLRCQALSKARESTAFAVQAPILFSILLTGTRNVYRRHYSIAGSGTVDSNHVKAPQKPATKNVQGSYKVETYISTLNDPWTNLAFEEWLFRNSDPTTYILFLYRNSKSVIIGRNQVAEMEHDKNPWKECNLTLMARDGVPFVRRKSGGGTVYHDMGNTNYSIMMPRDVFDRRTNVDLICRALHELDIPAIVNERHDIVLDGKKIFNKSSLITKGVASVRSPVTRLRESSFTIDHLSFCEATRTEFLKRYSFDRWRQNLEGEPVMVDEAMVERMEGVKKIRDDMKTWEWMFGQTPEFSYRLEKDFSWGSVDMTIKSKEGLITDVDVTSIDPTINAQSLPLTALGIGMEGQRYDKQGIDLAVERIMYEAPEVLAPLGAAEKLKDVVQWLKEEL</sequence>
<dbReference type="PANTHER" id="PTHR12561">
    <property type="entry name" value="LIPOATE-PROTEIN LIGASE"/>
    <property type="match status" value="1"/>
</dbReference>
<comment type="pathway">
    <text evidence="2">Protein modification; protein lipoylation via exogenous pathway; protein N(6)-(lipoyl)lysine from lipoate: step 2/2.</text>
</comment>
<comment type="pathway">
    <text evidence="3">Protein modification; protein lipoylation via exogenous pathway; protein N(6)-(lipoyl)lysine from lipoate: step 1/2.</text>
</comment>
<dbReference type="AlphaFoldDB" id="A0A9P8A126"/>
<name>A0A9P8A126_MORAP</name>
<dbReference type="GO" id="GO:0009249">
    <property type="term" value="P:protein lipoylation"/>
    <property type="evidence" value="ECO:0007669"/>
    <property type="project" value="InterPro"/>
</dbReference>
<dbReference type="EC" id="6.3.1.20" evidence="5"/>
<evidence type="ECO:0000313" key="13">
    <source>
        <dbReference type="Proteomes" id="UP000717515"/>
    </source>
</evidence>
<dbReference type="InterPro" id="IPR019491">
    <property type="entry name" value="Lipoate_protein_ligase_C"/>
</dbReference>
<dbReference type="Gene3D" id="3.30.390.50">
    <property type="entry name" value="CO dehydrogenase flavoprotein, C-terminal domain"/>
    <property type="match status" value="1"/>
</dbReference>
<feature type="domain" description="BPL/LPL catalytic" evidence="11">
    <location>
        <begin position="103"/>
        <end position="293"/>
    </location>
</feature>
<dbReference type="GO" id="GO:0005524">
    <property type="term" value="F:ATP binding"/>
    <property type="evidence" value="ECO:0007669"/>
    <property type="project" value="UniProtKB-KW"/>
</dbReference>
<evidence type="ECO:0000256" key="6">
    <source>
        <dbReference type="ARBA" id="ARBA00015925"/>
    </source>
</evidence>
<dbReference type="Pfam" id="PF10437">
    <property type="entry name" value="Lip_prot_lig_C"/>
    <property type="match status" value="1"/>
</dbReference>